<protein>
    <submittedName>
        <fullName evidence="6">4Fe-4S dicluster domain-containing protein</fullName>
    </submittedName>
</protein>
<dbReference type="GO" id="GO:0051539">
    <property type="term" value="F:4 iron, 4 sulfur cluster binding"/>
    <property type="evidence" value="ECO:0007669"/>
    <property type="project" value="UniProtKB-KW"/>
</dbReference>
<evidence type="ECO:0000256" key="1">
    <source>
        <dbReference type="ARBA" id="ARBA00022485"/>
    </source>
</evidence>
<dbReference type="SUPFAM" id="SSF54862">
    <property type="entry name" value="4Fe-4S ferredoxins"/>
    <property type="match status" value="1"/>
</dbReference>
<evidence type="ECO:0000256" key="2">
    <source>
        <dbReference type="ARBA" id="ARBA00022723"/>
    </source>
</evidence>
<dbReference type="InterPro" id="IPR010226">
    <property type="entry name" value="NADH_quinone_OxRdtase_chainI"/>
</dbReference>
<evidence type="ECO:0000259" key="5">
    <source>
        <dbReference type="PROSITE" id="PS51379"/>
    </source>
</evidence>
<name>A0A9D1F4Q0_9FIRM</name>
<keyword evidence="3" id="KW-0408">Iron</keyword>
<evidence type="ECO:0000256" key="3">
    <source>
        <dbReference type="ARBA" id="ARBA00023004"/>
    </source>
</evidence>
<keyword evidence="4" id="KW-0411">Iron-sulfur</keyword>
<feature type="domain" description="4Fe-4S ferredoxin-type" evidence="5">
    <location>
        <begin position="70"/>
        <end position="99"/>
    </location>
</feature>
<organism evidence="6 7">
    <name type="scientific">Candidatus Scybalocola faecigallinarum</name>
    <dbReference type="NCBI Taxonomy" id="2840941"/>
    <lineage>
        <taxon>Bacteria</taxon>
        <taxon>Bacillati</taxon>
        <taxon>Bacillota</taxon>
        <taxon>Clostridia</taxon>
        <taxon>Lachnospirales</taxon>
        <taxon>Lachnospiraceae</taxon>
        <taxon>Lachnospiraceae incertae sedis</taxon>
        <taxon>Candidatus Scybalocola (ex Gilroy et al. 2021)</taxon>
    </lineage>
</organism>
<reference evidence="6" key="2">
    <citation type="journal article" date="2021" name="PeerJ">
        <title>Extensive microbial diversity within the chicken gut microbiome revealed by metagenomics and culture.</title>
        <authorList>
            <person name="Gilroy R."/>
            <person name="Ravi A."/>
            <person name="Getino M."/>
            <person name="Pursley I."/>
            <person name="Horton D.L."/>
            <person name="Alikhan N.F."/>
            <person name="Baker D."/>
            <person name="Gharbi K."/>
            <person name="Hall N."/>
            <person name="Watson M."/>
            <person name="Adriaenssens E.M."/>
            <person name="Foster-Nyarko E."/>
            <person name="Jarju S."/>
            <person name="Secka A."/>
            <person name="Antonio M."/>
            <person name="Oren A."/>
            <person name="Chaudhuri R.R."/>
            <person name="La Ragione R."/>
            <person name="Hildebrand F."/>
            <person name="Pallen M.J."/>
        </authorList>
    </citation>
    <scope>NUCLEOTIDE SEQUENCE</scope>
    <source>
        <strain evidence="6">CHK178-757</strain>
    </source>
</reference>
<dbReference type="Gene3D" id="3.30.70.20">
    <property type="match status" value="2"/>
</dbReference>
<comment type="caution">
    <text evidence="6">The sequence shown here is derived from an EMBL/GenBank/DDBJ whole genome shotgun (WGS) entry which is preliminary data.</text>
</comment>
<dbReference type="PROSITE" id="PS51379">
    <property type="entry name" value="4FE4S_FER_2"/>
    <property type="match status" value="2"/>
</dbReference>
<dbReference type="InterPro" id="IPR017900">
    <property type="entry name" value="4Fe4S_Fe_S_CS"/>
</dbReference>
<evidence type="ECO:0000256" key="4">
    <source>
        <dbReference type="ARBA" id="ARBA00023014"/>
    </source>
</evidence>
<reference evidence="6" key="1">
    <citation type="submission" date="2020-10" db="EMBL/GenBank/DDBJ databases">
        <authorList>
            <person name="Gilroy R."/>
        </authorList>
    </citation>
    <scope>NUCLEOTIDE SEQUENCE</scope>
    <source>
        <strain evidence="6">CHK178-757</strain>
    </source>
</reference>
<dbReference type="Proteomes" id="UP000823927">
    <property type="component" value="Unassembled WGS sequence"/>
</dbReference>
<dbReference type="PROSITE" id="PS00198">
    <property type="entry name" value="4FE4S_FER_1"/>
    <property type="match status" value="2"/>
</dbReference>
<evidence type="ECO:0000313" key="7">
    <source>
        <dbReference type="Proteomes" id="UP000823927"/>
    </source>
</evidence>
<evidence type="ECO:0000313" key="6">
    <source>
        <dbReference type="EMBL" id="HIS47618.1"/>
    </source>
</evidence>
<sequence>MDNVKFLTFARTAIKNMFSKPATVGYPYEPAKFTQRSRGHVEIAGDQCICCGMCMRSCPPGAILVDRKAGTWTINRFDCVQCGSCVSVCPKKCLSIVPGYTSPQNHMESETFKASPLPAKH</sequence>
<gene>
    <name evidence="6" type="ORF">IAB46_08710</name>
</gene>
<proteinExistence type="predicted"/>
<keyword evidence="2" id="KW-0479">Metal-binding</keyword>
<keyword evidence="1" id="KW-0004">4Fe-4S</keyword>
<dbReference type="GO" id="GO:0016651">
    <property type="term" value="F:oxidoreductase activity, acting on NAD(P)H"/>
    <property type="evidence" value="ECO:0007669"/>
    <property type="project" value="InterPro"/>
</dbReference>
<dbReference type="GO" id="GO:0016020">
    <property type="term" value="C:membrane"/>
    <property type="evidence" value="ECO:0007669"/>
    <property type="project" value="InterPro"/>
</dbReference>
<dbReference type="EMBL" id="DVIT01000030">
    <property type="protein sequence ID" value="HIS47618.1"/>
    <property type="molecule type" value="Genomic_DNA"/>
</dbReference>
<accession>A0A9D1F4Q0</accession>
<feature type="domain" description="4Fe-4S ferredoxin-type" evidence="5">
    <location>
        <begin position="39"/>
        <end position="68"/>
    </location>
</feature>
<dbReference type="Pfam" id="PF12838">
    <property type="entry name" value="Fer4_7"/>
    <property type="match status" value="1"/>
</dbReference>
<dbReference type="InterPro" id="IPR017896">
    <property type="entry name" value="4Fe4S_Fe-S-bd"/>
</dbReference>
<dbReference type="PANTHER" id="PTHR10849">
    <property type="entry name" value="NADH DEHYDROGENASE UBIQUINONE IRON-SULFUR PROTEIN 8, MITOCHONDRIAL"/>
    <property type="match status" value="1"/>
</dbReference>
<dbReference type="AlphaFoldDB" id="A0A9D1F4Q0"/>
<dbReference type="GO" id="GO:0046872">
    <property type="term" value="F:metal ion binding"/>
    <property type="evidence" value="ECO:0007669"/>
    <property type="project" value="UniProtKB-KW"/>
</dbReference>